<reference evidence="1" key="1">
    <citation type="submission" date="2018-02" db="EMBL/GenBank/DDBJ databases">
        <title>Rhizophora mucronata_Transcriptome.</title>
        <authorList>
            <person name="Meera S.P."/>
            <person name="Sreeshan A."/>
            <person name="Augustine A."/>
        </authorList>
    </citation>
    <scope>NUCLEOTIDE SEQUENCE</scope>
    <source>
        <tissue evidence="1">Leaf</tissue>
    </source>
</reference>
<dbReference type="EMBL" id="GGEC01074765">
    <property type="protein sequence ID" value="MBX55249.1"/>
    <property type="molecule type" value="Transcribed_RNA"/>
</dbReference>
<name>A0A2P2PKT2_RHIMU</name>
<evidence type="ECO:0000313" key="1">
    <source>
        <dbReference type="EMBL" id="MBX55249.1"/>
    </source>
</evidence>
<organism evidence="1">
    <name type="scientific">Rhizophora mucronata</name>
    <name type="common">Asiatic mangrove</name>
    <dbReference type="NCBI Taxonomy" id="61149"/>
    <lineage>
        <taxon>Eukaryota</taxon>
        <taxon>Viridiplantae</taxon>
        <taxon>Streptophyta</taxon>
        <taxon>Embryophyta</taxon>
        <taxon>Tracheophyta</taxon>
        <taxon>Spermatophyta</taxon>
        <taxon>Magnoliopsida</taxon>
        <taxon>eudicotyledons</taxon>
        <taxon>Gunneridae</taxon>
        <taxon>Pentapetalae</taxon>
        <taxon>rosids</taxon>
        <taxon>fabids</taxon>
        <taxon>Malpighiales</taxon>
        <taxon>Rhizophoraceae</taxon>
        <taxon>Rhizophora</taxon>
    </lineage>
</organism>
<proteinExistence type="predicted"/>
<accession>A0A2P2PKT2</accession>
<dbReference type="AlphaFoldDB" id="A0A2P2PKT2"/>
<sequence>MNEKLLCATARIKMELFSGLRIYLVGKSLYSGQTPSCENQSL</sequence>
<protein>
    <submittedName>
        <fullName evidence="1">Uncharacterized protein</fullName>
    </submittedName>
</protein>